<name>A0A1Y5SWN5_9RHOB</name>
<sequence length="111" mass="11619">MQRVAKRLIDLLDAERKAVLAGDLPAAVALTERKEALVAKLEGDKPDANAVEAIRSRATRNAALLAAALKGAQAAREKVAAILAAKPLKTYGSDGRSVTLGQSDGGFERRA</sequence>
<organism evidence="1 2">
    <name type="scientific">Palleronia marisminoris</name>
    <dbReference type="NCBI Taxonomy" id="315423"/>
    <lineage>
        <taxon>Bacteria</taxon>
        <taxon>Pseudomonadati</taxon>
        <taxon>Pseudomonadota</taxon>
        <taxon>Alphaproteobacteria</taxon>
        <taxon>Rhodobacterales</taxon>
        <taxon>Roseobacteraceae</taxon>
        <taxon>Palleronia</taxon>
    </lineage>
</organism>
<dbReference type="AlphaFoldDB" id="A0A1Y5SWN5"/>
<dbReference type="EMBL" id="FWFV01000005">
    <property type="protein sequence ID" value="SLN46787.1"/>
    <property type="molecule type" value="Genomic_DNA"/>
</dbReference>
<evidence type="ECO:0000313" key="1">
    <source>
        <dbReference type="EMBL" id="SLN46787.1"/>
    </source>
</evidence>
<proteinExistence type="predicted"/>
<dbReference type="STRING" id="315423.SAMN04488020_105100"/>
<keyword evidence="2" id="KW-1185">Reference proteome</keyword>
<protein>
    <submittedName>
        <fullName evidence="1">FlgN protein</fullName>
    </submittedName>
</protein>
<gene>
    <name evidence="1" type="ORF">PAM7066_02045</name>
</gene>
<dbReference type="RefSeq" id="WP_085854035.1">
    <property type="nucleotide sequence ID" value="NZ_FOPF01000005.1"/>
</dbReference>
<accession>A0A1Y5SWN5</accession>
<dbReference type="Proteomes" id="UP000193870">
    <property type="component" value="Unassembled WGS sequence"/>
</dbReference>
<evidence type="ECO:0000313" key="2">
    <source>
        <dbReference type="Proteomes" id="UP000193870"/>
    </source>
</evidence>
<reference evidence="1 2" key="1">
    <citation type="submission" date="2017-03" db="EMBL/GenBank/DDBJ databases">
        <authorList>
            <person name="Afonso C.L."/>
            <person name="Miller P.J."/>
            <person name="Scott M.A."/>
            <person name="Spackman E."/>
            <person name="Goraichik I."/>
            <person name="Dimitrov K.M."/>
            <person name="Suarez D.L."/>
            <person name="Swayne D.E."/>
        </authorList>
    </citation>
    <scope>NUCLEOTIDE SEQUENCE [LARGE SCALE GENOMIC DNA]</scope>
    <source>
        <strain evidence="1 2">CECT 7066</strain>
    </source>
</reference>